<dbReference type="EMBL" id="JACAQK010000049">
    <property type="protein sequence ID" value="NWD40137.1"/>
    <property type="molecule type" value="Genomic_DNA"/>
</dbReference>
<accession>A0A7Y8AU31</accession>
<dbReference type="RefSeq" id="WP_130886755.1">
    <property type="nucleotide sequence ID" value="NZ_CP020369.1"/>
</dbReference>
<dbReference type="GeneID" id="55849479"/>
<comment type="caution">
    <text evidence="1">The sequence shown here is derived from an EMBL/GenBank/DDBJ whole genome shotgun (WGS) entry which is preliminary data.</text>
</comment>
<sequence>MIIIPALLPAPYVLPKTAETGSCPGAKAVAADFPALLKEQCQLTSASVDVHSAPRDDIGHANTCKNAYILGIPFECRVPASLNALAQPASVLTWIQTDVARTSAQPPRARPSYKPEPVLSDFNLFKGRACRTGAQ</sequence>
<evidence type="ECO:0000313" key="1">
    <source>
        <dbReference type="EMBL" id="NWD40137.1"/>
    </source>
</evidence>
<name>A0A7Y8AU31_PSETO</name>
<proteinExistence type="predicted"/>
<evidence type="ECO:0000313" key="2">
    <source>
        <dbReference type="Proteomes" id="UP000549134"/>
    </source>
</evidence>
<dbReference type="AlphaFoldDB" id="A0A7Y8AU31"/>
<organism evidence="1 2">
    <name type="scientific">Pseudomonas tolaasii</name>
    <dbReference type="NCBI Taxonomy" id="29442"/>
    <lineage>
        <taxon>Bacteria</taxon>
        <taxon>Pseudomonadati</taxon>
        <taxon>Pseudomonadota</taxon>
        <taxon>Gammaproteobacteria</taxon>
        <taxon>Pseudomonadales</taxon>
        <taxon>Pseudomonadaceae</taxon>
        <taxon>Pseudomonas</taxon>
    </lineage>
</organism>
<reference evidence="1 2" key="1">
    <citation type="submission" date="2020-04" db="EMBL/GenBank/DDBJ databases">
        <title>Molecular characterization of pseudomonads from Agaricus bisporus reveal novel blotch 2 pathogens in Western Europe.</title>
        <authorList>
            <person name="Taparia T."/>
            <person name="Krijger M."/>
            <person name="Haynes E."/>
            <person name="Elpinstone J.G."/>
            <person name="Noble R."/>
            <person name="Van Der Wolf J."/>
        </authorList>
    </citation>
    <scope>NUCLEOTIDE SEQUENCE [LARGE SCALE GENOMIC DNA]</scope>
    <source>
        <strain evidence="1 2">IPO3746</strain>
    </source>
</reference>
<gene>
    <name evidence="1" type="ORF">HX787_30240</name>
</gene>
<dbReference type="Proteomes" id="UP000549134">
    <property type="component" value="Unassembled WGS sequence"/>
</dbReference>
<protein>
    <submittedName>
        <fullName evidence="1">Uncharacterized protein</fullName>
    </submittedName>
</protein>